<dbReference type="GO" id="GO:0005829">
    <property type="term" value="C:cytosol"/>
    <property type="evidence" value="ECO:0007669"/>
    <property type="project" value="TreeGrafter"/>
</dbReference>
<feature type="active site" evidence="15">
    <location>
        <position position="107"/>
    </location>
</feature>
<dbReference type="FunFam" id="1.10.150.20:FF:000019">
    <property type="entry name" value="DNA polymerase IV"/>
    <property type="match status" value="1"/>
</dbReference>
<evidence type="ECO:0000313" key="17">
    <source>
        <dbReference type="EMBL" id="MBB5017030.1"/>
    </source>
</evidence>
<evidence type="ECO:0000256" key="8">
    <source>
        <dbReference type="ARBA" id="ARBA00022723"/>
    </source>
</evidence>
<keyword evidence="18" id="KW-1185">Reference proteome</keyword>
<dbReference type="EC" id="2.7.7.7" evidence="15"/>
<dbReference type="SUPFAM" id="SSF56672">
    <property type="entry name" value="DNA/RNA polymerases"/>
    <property type="match status" value="1"/>
</dbReference>
<dbReference type="InterPro" id="IPR036775">
    <property type="entry name" value="DNA_pol_Y-fam_lit_finger_sf"/>
</dbReference>
<dbReference type="InterPro" id="IPR043502">
    <property type="entry name" value="DNA/RNA_pol_sf"/>
</dbReference>
<evidence type="ECO:0000313" key="18">
    <source>
        <dbReference type="Proteomes" id="UP000575898"/>
    </source>
</evidence>
<dbReference type="Pfam" id="PF00817">
    <property type="entry name" value="IMS"/>
    <property type="match status" value="1"/>
</dbReference>
<dbReference type="Gene3D" id="3.30.1490.100">
    <property type="entry name" value="DNA polymerase, Y-family, little finger domain"/>
    <property type="match status" value="1"/>
</dbReference>
<dbReference type="InterPro" id="IPR022880">
    <property type="entry name" value="DNApol_IV"/>
</dbReference>
<reference evidence="17 18" key="1">
    <citation type="submission" date="2020-08" db="EMBL/GenBank/DDBJ databases">
        <title>Genomic Encyclopedia of Type Strains, Phase IV (KMG-IV): sequencing the most valuable type-strain genomes for metagenomic binning, comparative biology and taxonomic classification.</title>
        <authorList>
            <person name="Goeker M."/>
        </authorList>
    </citation>
    <scope>NUCLEOTIDE SEQUENCE [LARGE SCALE GENOMIC DNA]</scope>
    <source>
        <strain evidence="17 18">DSM 27165</strain>
    </source>
</reference>
<evidence type="ECO:0000256" key="10">
    <source>
        <dbReference type="ARBA" id="ARBA00022842"/>
    </source>
</evidence>
<dbReference type="InterPro" id="IPR043128">
    <property type="entry name" value="Rev_trsase/Diguanyl_cyclase"/>
</dbReference>
<dbReference type="Proteomes" id="UP000575898">
    <property type="component" value="Unassembled WGS sequence"/>
</dbReference>
<evidence type="ECO:0000259" key="16">
    <source>
        <dbReference type="PROSITE" id="PS50173"/>
    </source>
</evidence>
<dbReference type="Gene3D" id="1.10.150.20">
    <property type="entry name" value="5' to 3' exonuclease, C-terminal subdomain"/>
    <property type="match status" value="1"/>
</dbReference>
<keyword evidence="13 15" id="KW-0234">DNA repair</keyword>
<dbReference type="RefSeq" id="WP_184034210.1">
    <property type="nucleotide sequence ID" value="NZ_JACHHY010000002.1"/>
</dbReference>
<evidence type="ECO:0000256" key="9">
    <source>
        <dbReference type="ARBA" id="ARBA00022763"/>
    </source>
</evidence>
<dbReference type="InterPro" id="IPR050116">
    <property type="entry name" value="DNA_polymerase-Y"/>
</dbReference>
<evidence type="ECO:0000256" key="13">
    <source>
        <dbReference type="ARBA" id="ARBA00023204"/>
    </source>
</evidence>
<dbReference type="GO" id="GO:0042276">
    <property type="term" value="P:error-prone translesion synthesis"/>
    <property type="evidence" value="ECO:0007669"/>
    <property type="project" value="TreeGrafter"/>
</dbReference>
<evidence type="ECO:0000256" key="5">
    <source>
        <dbReference type="ARBA" id="ARBA00022679"/>
    </source>
</evidence>
<dbReference type="PANTHER" id="PTHR11076:SF33">
    <property type="entry name" value="DNA POLYMERASE KAPPA"/>
    <property type="match status" value="1"/>
</dbReference>
<evidence type="ECO:0000256" key="11">
    <source>
        <dbReference type="ARBA" id="ARBA00022932"/>
    </source>
</evidence>
<dbReference type="SUPFAM" id="SSF100879">
    <property type="entry name" value="Lesion bypass DNA polymerase (Y-family), little finger domain"/>
    <property type="match status" value="1"/>
</dbReference>
<dbReference type="GO" id="GO:0006281">
    <property type="term" value="P:DNA repair"/>
    <property type="evidence" value="ECO:0007669"/>
    <property type="project" value="UniProtKB-UniRule"/>
</dbReference>
<keyword evidence="3 15" id="KW-0515">Mutator protein</keyword>
<dbReference type="InterPro" id="IPR053848">
    <property type="entry name" value="IMS_HHH_1"/>
</dbReference>
<dbReference type="Gene3D" id="3.40.1170.60">
    <property type="match status" value="1"/>
</dbReference>
<accession>A0A840MF57</accession>
<dbReference type="InterPro" id="IPR017961">
    <property type="entry name" value="DNA_pol_Y-fam_little_finger"/>
</dbReference>
<keyword evidence="5 15" id="KW-0808">Transferase</keyword>
<keyword evidence="9 15" id="KW-0227">DNA damage</keyword>
<dbReference type="FunFam" id="3.40.1170.60:FF:000001">
    <property type="entry name" value="DNA polymerase IV"/>
    <property type="match status" value="1"/>
</dbReference>
<keyword evidence="4 15" id="KW-0963">Cytoplasm</keyword>
<comment type="subcellular location">
    <subcellularLocation>
        <location evidence="1 15">Cytoplasm</location>
    </subcellularLocation>
</comment>
<dbReference type="CDD" id="cd03586">
    <property type="entry name" value="PolY_Pol_IV_kappa"/>
    <property type="match status" value="1"/>
</dbReference>
<organism evidence="17 18">
    <name type="scientific">Chitinivorax tropicus</name>
    <dbReference type="NCBI Taxonomy" id="714531"/>
    <lineage>
        <taxon>Bacteria</taxon>
        <taxon>Pseudomonadati</taxon>
        <taxon>Pseudomonadota</taxon>
        <taxon>Betaproteobacteria</taxon>
        <taxon>Chitinivorax</taxon>
    </lineage>
</organism>
<dbReference type="NCBIfam" id="NF002677">
    <property type="entry name" value="PRK02406.1"/>
    <property type="match status" value="1"/>
</dbReference>
<evidence type="ECO:0000256" key="15">
    <source>
        <dbReference type="HAMAP-Rule" id="MF_01113"/>
    </source>
</evidence>
<gene>
    <name evidence="15" type="primary">dinB</name>
    <name evidence="17" type="ORF">HNQ59_000292</name>
</gene>
<dbReference type="GO" id="GO:0003684">
    <property type="term" value="F:damaged DNA binding"/>
    <property type="evidence" value="ECO:0007669"/>
    <property type="project" value="InterPro"/>
</dbReference>
<proteinExistence type="inferred from homology"/>
<keyword evidence="8 15" id="KW-0479">Metal-binding</keyword>
<comment type="catalytic activity">
    <reaction evidence="14 15">
        <text>DNA(n) + a 2'-deoxyribonucleoside 5'-triphosphate = DNA(n+1) + diphosphate</text>
        <dbReference type="Rhea" id="RHEA:22508"/>
        <dbReference type="Rhea" id="RHEA-COMP:17339"/>
        <dbReference type="Rhea" id="RHEA-COMP:17340"/>
        <dbReference type="ChEBI" id="CHEBI:33019"/>
        <dbReference type="ChEBI" id="CHEBI:61560"/>
        <dbReference type="ChEBI" id="CHEBI:173112"/>
        <dbReference type="EC" id="2.7.7.7"/>
    </reaction>
</comment>
<dbReference type="GO" id="GO:0006261">
    <property type="term" value="P:DNA-templated DNA replication"/>
    <property type="evidence" value="ECO:0007669"/>
    <property type="project" value="UniProtKB-UniRule"/>
</dbReference>
<dbReference type="AlphaFoldDB" id="A0A840MF57"/>
<dbReference type="EMBL" id="JACHHY010000002">
    <property type="protein sequence ID" value="MBB5017030.1"/>
    <property type="molecule type" value="Genomic_DNA"/>
</dbReference>
<feature type="binding site" evidence="15">
    <location>
        <position position="11"/>
    </location>
    <ligand>
        <name>Mg(2+)</name>
        <dbReference type="ChEBI" id="CHEBI:18420"/>
    </ligand>
</feature>
<comment type="subunit">
    <text evidence="15">Monomer.</text>
</comment>
<evidence type="ECO:0000256" key="2">
    <source>
        <dbReference type="ARBA" id="ARBA00010945"/>
    </source>
</evidence>
<protein>
    <recommendedName>
        <fullName evidence="15">DNA polymerase IV</fullName>
        <shortName evidence="15">Pol IV</shortName>
        <ecNumber evidence="15">2.7.7.7</ecNumber>
    </recommendedName>
</protein>
<dbReference type="Pfam" id="PF11799">
    <property type="entry name" value="IMS_C"/>
    <property type="match status" value="1"/>
</dbReference>
<dbReference type="Gene3D" id="3.30.70.270">
    <property type="match status" value="1"/>
</dbReference>
<keyword evidence="10 15" id="KW-0460">Magnesium</keyword>
<name>A0A840MF57_9PROT</name>
<keyword evidence="7 15" id="KW-0235">DNA replication</keyword>
<keyword evidence="12 15" id="KW-0238">DNA-binding</keyword>
<keyword evidence="6 15" id="KW-0548">Nucleotidyltransferase</keyword>
<evidence type="ECO:0000256" key="12">
    <source>
        <dbReference type="ARBA" id="ARBA00023125"/>
    </source>
</evidence>
<comment type="caution">
    <text evidence="17">The sequence shown here is derived from an EMBL/GenBank/DDBJ whole genome shotgun (WGS) entry which is preliminary data.</text>
</comment>
<dbReference type="HAMAP" id="MF_01113">
    <property type="entry name" value="DNApol_IV"/>
    <property type="match status" value="1"/>
</dbReference>
<dbReference type="GO" id="GO:0009432">
    <property type="term" value="P:SOS response"/>
    <property type="evidence" value="ECO:0007669"/>
    <property type="project" value="UniProtKB-ARBA"/>
</dbReference>
<sequence length="351" mass="39561">MPPQRKIIHVDCDCFYAAIEMLDDPNLRGKPIAVGGRQEARGVIATCNYEARAFGVRSAMPTSRALKLCPKLILIRPRADRYRAVSKQVRQIYESFTDRIEPLSLDEAYLDVTGVGLCQGSATFMAEAIRQRIREEIGITASAGIAPNKFLAKIASDWHKPDGQFVIRPQEVDAFVKVLPVGKLFGVGKVTEARMHKMGLFTCEDLRSLSPTELSHRFGAFGERLWQLAHGVDEREVVTDEPRKSLSVETTFVTDLPDAATCKAELPALFDDLLKRLARVETRYRVNKAYFKMKFADFSQTTMELAATSPDLNTYNQMCEICHQRRHQPVRLVGIGVRFVIQHDDIQPSLF</sequence>
<evidence type="ECO:0000256" key="14">
    <source>
        <dbReference type="ARBA" id="ARBA00049244"/>
    </source>
</evidence>
<feature type="binding site" evidence="15">
    <location>
        <position position="106"/>
    </location>
    <ligand>
        <name>Mg(2+)</name>
        <dbReference type="ChEBI" id="CHEBI:18420"/>
    </ligand>
</feature>
<keyword evidence="11 15" id="KW-0239">DNA-directed DNA polymerase</keyword>
<comment type="similarity">
    <text evidence="2 15">Belongs to the DNA polymerase type-Y family.</text>
</comment>
<evidence type="ECO:0000256" key="3">
    <source>
        <dbReference type="ARBA" id="ARBA00022457"/>
    </source>
</evidence>
<evidence type="ECO:0000256" key="6">
    <source>
        <dbReference type="ARBA" id="ARBA00022695"/>
    </source>
</evidence>
<dbReference type="PANTHER" id="PTHR11076">
    <property type="entry name" value="DNA REPAIR POLYMERASE UMUC / TRANSFERASE FAMILY MEMBER"/>
    <property type="match status" value="1"/>
</dbReference>
<feature type="domain" description="UmuC" evidence="16">
    <location>
        <begin position="7"/>
        <end position="188"/>
    </location>
</feature>
<dbReference type="PROSITE" id="PS50173">
    <property type="entry name" value="UMUC"/>
    <property type="match status" value="1"/>
</dbReference>
<evidence type="ECO:0000256" key="4">
    <source>
        <dbReference type="ARBA" id="ARBA00022490"/>
    </source>
</evidence>
<dbReference type="InterPro" id="IPR001126">
    <property type="entry name" value="UmuC"/>
</dbReference>
<dbReference type="GO" id="GO:0003887">
    <property type="term" value="F:DNA-directed DNA polymerase activity"/>
    <property type="evidence" value="ECO:0007669"/>
    <property type="project" value="UniProtKB-UniRule"/>
</dbReference>
<evidence type="ECO:0000256" key="1">
    <source>
        <dbReference type="ARBA" id="ARBA00004496"/>
    </source>
</evidence>
<comment type="cofactor">
    <cofactor evidence="15">
        <name>Mg(2+)</name>
        <dbReference type="ChEBI" id="CHEBI:18420"/>
    </cofactor>
    <text evidence="15">Binds 2 magnesium ions per subunit.</text>
</comment>
<comment type="function">
    <text evidence="15">Poorly processive, error-prone DNA polymerase involved in untargeted mutagenesis. Copies undamaged DNA at stalled replication forks, which arise in vivo from mismatched or misaligned primer ends. These misaligned primers can be extended by PolIV. Exhibits no 3'-5' exonuclease (proofreading) activity. May be involved in translesional synthesis, in conjunction with the beta clamp from PolIII.</text>
</comment>
<evidence type="ECO:0000256" key="7">
    <source>
        <dbReference type="ARBA" id="ARBA00022705"/>
    </source>
</evidence>
<feature type="site" description="Substrate discrimination" evidence="15">
    <location>
        <position position="16"/>
    </location>
</feature>
<dbReference type="GO" id="GO:0000287">
    <property type="term" value="F:magnesium ion binding"/>
    <property type="evidence" value="ECO:0007669"/>
    <property type="project" value="UniProtKB-UniRule"/>
</dbReference>
<dbReference type="Pfam" id="PF21999">
    <property type="entry name" value="IMS_HHH_1"/>
    <property type="match status" value="1"/>
</dbReference>